<evidence type="ECO:0000313" key="3">
    <source>
        <dbReference type="Proteomes" id="UP001228581"/>
    </source>
</evidence>
<sequence>MKTLTILKITTALNVIVSAAFSLMGIVKPELVSHSSGTQLAHIFAVYAAVRAIAILLVLVMNVINPAMNGIIAIASMAILIQLGDVFAGIAQSDIAKVAGPIVLAILSAVALYFHTKKSASV</sequence>
<dbReference type="Proteomes" id="UP001228581">
    <property type="component" value="Unassembled WGS sequence"/>
</dbReference>
<evidence type="ECO:0000313" key="2">
    <source>
        <dbReference type="EMBL" id="MDJ1498259.1"/>
    </source>
</evidence>
<comment type="caution">
    <text evidence="2">The sequence shown here is derived from an EMBL/GenBank/DDBJ whole genome shotgun (WGS) entry which is preliminary data.</text>
</comment>
<feature type="transmembrane region" description="Helical" evidence="1">
    <location>
        <begin position="98"/>
        <end position="116"/>
    </location>
</feature>
<keyword evidence="1" id="KW-0472">Membrane</keyword>
<accession>A0ABT7CWW2</accession>
<protein>
    <submittedName>
        <fullName evidence="2">Uncharacterized protein</fullName>
    </submittedName>
</protein>
<dbReference type="RefSeq" id="WP_314004545.1">
    <property type="nucleotide sequence ID" value="NZ_JASJOT010000043.1"/>
</dbReference>
<evidence type="ECO:0000256" key="1">
    <source>
        <dbReference type="SAM" id="Phobius"/>
    </source>
</evidence>
<gene>
    <name evidence="2" type="ORF">QNI19_35315</name>
</gene>
<dbReference type="EMBL" id="JASJOT010000043">
    <property type="protein sequence ID" value="MDJ1498259.1"/>
    <property type="molecule type" value="Genomic_DNA"/>
</dbReference>
<keyword evidence="1" id="KW-0812">Transmembrane</keyword>
<organism evidence="2 3">
    <name type="scientific">Xanthocytophaga flava</name>
    <dbReference type="NCBI Taxonomy" id="3048013"/>
    <lineage>
        <taxon>Bacteria</taxon>
        <taxon>Pseudomonadati</taxon>
        <taxon>Bacteroidota</taxon>
        <taxon>Cytophagia</taxon>
        <taxon>Cytophagales</taxon>
        <taxon>Rhodocytophagaceae</taxon>
        <taxon>Xanthocytophaga</taxon>
    </lineage>
</organism>
<keyword evidence="3" id="KW-1185">Reference proteome</keyword>
<feature type="transmembrane region" description="Helical" evidence="1">
    <location>
        <begin position="70"/>
        <end position="91"/>
    </location>
</feature>
<keyword evidence="1" id="KW-1133">Transmembrane helix</keyword>
<reference evidence="2 3" key="1">
    <citation type="submission" date="2023-05" db="EMBL/GenBank/DDBJ databases">
        <authorList>
            <person name="Zhang X."/>
        </authorList>
    </citation>
    <scope>NUCLEOTIDE SEQUENCE [LARGE SCALE GENOMIC DNA]</scope>
    <source>
        <strain evidence="2 3">DM2B3-1</strain>
    </source>
</reference>
<proteinExistence type="predicted"/>
<feature type="transmembrane region" description="Helical" evidence="1">
    <location>
        <begin position="39"/>
        <end position="64"/>
    </location>
</feature>
<feature type="transmembrane region" description="Helical" evidence="1">
    <location>
        <begin position="6"/>
        <end position="27"/>
    </location>
</feature>
<name>A0ABT7CWW2_9BACT</name>